<feature type="signal peptide" evidence="2">
    <location>
        <begin position="1"/>
        <end position="21"/>
    </location>
</feature>
<dbReference type="EMBL" id="KB008153">
    <property type="protein sequence ID" value="ELR11367.1"/>
    <property type="molecule type" value="Genomic_DNA"/>
</dbReference>
<dbReference type="RefSeq" id="XP_004333380.1">
    <property type="nucleotide sequence ID" value="XM_004333332.1"/>
</dbReference>
<name>L8GEB0_ACACF</name>
<dbReference type="Gene3D" id="2.150.10.10">
    <property type="entry name" value="Serralysin-like metalloprotease, C-terminal"/>
    <property type="match status" value="1"/>
</dbReference>
<dbReference type="KEGG" id="acan:ACA1_134740"/>
<organism evidence="3 4">
    <name type="scientific">Acanthamoeba castellanii (strain ATCC 30010 / Neff)</name>
    <dbReference type="NCBI Taxonomy" id="1257118"/>
    <lineage>
        <taxon>Eukaryota</taxon>
        <taxon>Amoebozoa</taxon>
        <taxon>Discosea</taxon>
        <taxon>Longamoebia</taxon>
        <taxon>Centramoebida</taxon>
        <taxon>Acanthamoebidae</taxon>
        <taxon>Acanthamoeba</taxon>
    </lineage>
</organism>
<evidence type="ECO:0000313" key="4">
    <source>
        <dbReference type="Proteomes" id="UP000011083"/>
    </source>
</evidence>
<keyword evidence="4" id="KW-1185">Reference proteome</keyword>
<protein>
    <submittedName>
        <fullName evidence="3">Uncharacterized protein</fullName>
    </submittedName>
</protein>
<accession>L8GEB0</accession>
<feature type="compositionally biased region" description="Basic and acidic residues" evidence="1">
    <location>
        <begin position="172"/>
        <end position="193"/>
    </location>
</feature>
<keyword evidence="2" id="KW-0732">Signal</keyword>
<dbReference type="VEuPathDB" id="AmoebaDB:ACA1_134740"/>
<dbReference type="SUPFAM" id="SSF101967">
    <property type="entry name" value="Adhesin YadA, collagen-binding domain"/>
    <property type="match status" value="1"/>
</dbReference>
<evidence type="ECO:0000313" key="3">
    <source>
        <dbReference type="EMBL" id="ELR11367.1"/>
    </source>
</evidence>
<gene>
    <name evidence="3" type="ORF">ACA1_134740</name>
</gene>
<dbReference type="Proteomes" id="UP000011083">
    <property type="component" value="Unassembled WGS sequence"/>
</dbReference>
<dbReference type="GeneID" id="14911844"/>
<feature type="region of interest" description="Disordered" evidence="1">
    <location>
        <begin position="90"/>
        <end position="222"/>
    </location>
</feature>
<feature type="compositionally biased region" description="Basic and acidic residues" evidence="1">
    <location>
        <begin position="118"/>
        <end position="151"/>
    </location>
</feature>
<evidence type="ECO:0000256" key="1">
    <source>
        <dbReference type="SAM" id="MobiDB-lite"/>
    </source>
</evidence>
<reference evidence="3 4" key="1">
    <citation type="journal article" date="2013" name="Genome Biol.">
        <title>Genome of Acanthamoeba castellanii highlights extensive lateral gene transfer and early evolution of tyrosine kinase signaling.</title>
        <authorList>
            <person name="Clarke M."/>
            <person name="Lohan A.J."/>
            <person name="Liu B."/>
            <person name="Lagkouvardos I."/>
            <person name="Roy S."/>
            <person name="Zafar N."/>
            <person name="Bertelli C."/>
            <person name="Schilde C."/>
            <person name="Kianianmomeni A."/>
            <person name="Burglin T.R."/>
            <person name="Frech C."/>
            <person name="Turcotte B."/>
            <person name="Kopec K.O."/>
            <person name="Synnott J.M."/>
            <person name="Choo C."/>
            <person name="Paponov I."/>
            <person name="Finkler A."/>
            <person name="Soon Heng Tan C."/>
            <person name="Hutchins A.P."/>
            <person name="Weinmeier T."/>
            <person name="Rattei T."/>
            <person name="Chu J.S."/>
            <person name="Gimenez G."/>
            <person name="Irimia M."/>
            <person name="Rigden D.J."/>
            <person name="Fitzpatrick D.A."/>
            <person name="Lorenzo-Morales J."/>
            <person name="Bateman A."/>
            <person name="Chiu C.H."/>
            <person name="Tang P."/>
            <person name="Hegemann P."/>
            <person name="Fromm H."/>
            <person name="Raoult D."/>
            <person name="Greub G."/>
            <person name="Miranda-Saavedra D."/>
            <person name="Chen N."/>
            <person name="Nash P."/>
            <person name="Ginger M.L."/>
            <person name="Horn M."/>
            <person name="Schaap P."/>
            <person name="Caler L."/>
            <person name="Loftus B."/>
        </authorList>
    </citation>
    <scope>NUCLEOTIDE SEQUENCE [LARGE SCALE GENOMIC DNA]</scope>
    <source>
        <strain evidence="3 4">Neff</strain>
    </source>
</reference>
<feature type="chain" id="PRO_5003989449" evidence="2">
    <location>
        <begin position="22"/>
        <end position="291"/>
    </location>
</feature>
<evidence type="ECO:0000256" key="2">
    <source>
        <dbReference type="SAM" id="SignalP"/>
    </source>
</evidence>
<dbReference type="InterPro" id="IPR011049">
    <property type="entry name" value="Serralysin-like_metalloprot_C"/>
</dbReference>
<proteinExistence type="predicted"/>
<feature type="compositionally biased region" description="Low complexity" evidence="1">
    <location>
        <begin position="99"/>
        <end position="117"/>
    </location>
</feature>
<sequence>MVGLLVMVAATALADQGPCQGGFWPDGSGCCPLIIRGSPYYRDSNNQCYPREINHSIYYADSNGCYPDEHGIYTPAGKSCPAEQRCHPSCVKPGGMQSTTTKEFTTTPRETTTTPQETNHDAQGDNHDAQGDHHDAQGDHHDAQGDHHDAQGNDDYAQGDHHDSAGDDDYAQGDHHDAQGDYHDAQGDHHYPAGDDNYAQGVHHDAQGNYDDQEAGVPQRQAEGRQRVLPALHRRQLVLSGRPRVLPDRHREGRLLRRWAVRGRVRLSPPHTLAYCPPSLPFVFVVFLMLV</sequence>
<dbReference type="AlphaFoldDB" id="L8GEB0"/>